<gene>
    <name evidence="1" type="ORF">V1478_017235</name>
</gene>
<protein>
    <submittedName>
        <fullName evidence="1">Uncharacterized protein</fullName>
    </submittedName>
</protein>
<dbReference type="AlphaFoldDB" id="A0ABD1ZXE7"/>
<reference evidence="1 2" key="1">
    <citation type="journal article" date="2024" name="Ann. Entomol. Soc. Am.">
        <title>Genomic analyses of the southern and eastern yellowjacket wasps (Hymenoptera: Vespidae) reveal evolutionary signatures of social life.</title>
        <authorList>
            <person name="Catto M.A."/>
            <person name="Caine P.B."/>
            <person name="Orr S.E."/>
            <person name="Hunt B.G."/>
            <person name="Goodisman M.A.D."/>
        </authorList>
    </citation>
    <scope>NUCLEOTIDE SEQUENCE [LARGE SCALE GENOMIC DNA]</scope>
    <source>
        <strain evidence="1">233</strain>
        <tissue evidence="1">Head and thorax</tissue>
    </source>
</reference>
<comment type="caution">
    <text evidence="1">The sequence shown here is derived from an EMBL/GenBank/DDBJ whole genome shotgun (WGS) entry which is preliminary data.</text>
</comment>
<dbReference type="EMBL" id="JAUDFV010000161">
    <property type="protein sequence ID" value="KAL2713042.1"/>
    <property type="molecule type" value="Genomic_DNA"/>
</dbReference>
<organism evidence="1 2">
    <name type="scientific">Vespula squamosa</name>
    <name type="common">Southern yellow jacket</name>
    <name type="synonym">Wasp</name>
    <dbReference type="NCBI Taxonomy" id="30214"/>
    <lineage>
        <taxon>Eukaryota</taxon>
        <taxon>Metazoa</taxon>
        <taxon>Ecdysozoa</taxon>
        <taxon>Arthropoda</taxon>
        <taxon>Hexapoda</taxon>
        <taxon>Insecta</taxon>
        <taxon>Pterygota</taxon>
        <taxon>Neoptera</taxon>
        <taxon>Endopterygota</taxon>
        <taxon>Hymenoptera</taxon>
        <taxon>Apocrita</taxon>
        <taxon>Aculeata</taxon>
        <taxon>Vespoidea</taxon>
        <taxon>Vespidae</taxon>
        <taxon>Vespinae</taxon>
        <taxon>Vespula</taxon>
    </lineage>
</organism>
<keyword evidence="2" id="KW-1185">Reference proteome</keyword>
<proteinExistence type="predicted"/>
<sequence>MIQAQPCAAVDILLQSSSLVPNPVPTRNYLLSTFPDILYSVLLIIGNTMAVPRISMSSCSKHGNSRFTVRGSRRMERQYGGSLHDDIPMPTKQFCLLAECIDLTNISRLSNSPIRTFQQRYYSDYFTSLMSDVADNTIDTTLTSKRKKS</sequence>
<name>A0ABD1ZXE7_VESSQ</name>
<evidence type="ECO:0000313" key="1">
    <source>
        <dbReference type="EMBL" id="KAL2713042.1"/>
    </source>
</evidence>
<accession>A0ABD1ZXE7</accession>
<dbReference type="Proteomes" id="UP001607302">
    <property type="component" value="Unassembled WGS sequence"/>
</dbReference>
<evidence type="ECO:0000313" key="2">
    <source>
        <dbReference type="Proteomes" id="UP001607302"/>
    </source>
</evidence>